<dbReference type="PANTHER" id="PTHR35370:SF1">
    <property type="entry name" value="TYPE VI SECRETION SYSTEM COMPONENT TSSF1"/>
    <property type="match status" value="1"/>
</dbReference>
<dbReference type="EMBL" id="JAAGOH010000062">
    <property type="protein sequence ID" value="NDY94030.1"/>
    <property type="molecule type" value="Genomic_DNA"/>
</dbReference>
<proteinExistence type="predicted"/>
<dbReference type="RefSeq" id="WP_163460050.1">
    <property type="nucleotide sequence ID" value="NZ_JAAGOH010000062.1"/>
</dbReference>
<comment type="caution">
    <text evidence="1">The sequence shown here is derived from an EMBL/GenBank/DDBJ whole genome shotgun (WGS) entry which is preliminary data.</text>
</comment>
<protein>
    <submittedName>
        <fullName evidence="1">Type VI secretion system baseplate subunit TssF</fullName>
    </submittedName>
</protein>
<gene>
    <name evidence="1" type="primary">tssF</name>
    <name evidence="1" type="ORF">G3A44_22825</name>
</gene>
<dbReference type="PIRSF" id="PIRSF028304">
    <property type="entry name" value="UCP028304"/>
    <property type="match status" value="1"/>
</dbReference>
<keyword evidence="2" id="KW-1185">Reference proteome</keyword>
<dbReference type="Proteomes" id="UP000484255">
    <property type="component" value="Unassembled WGS sequence"/>
</dbReference>
<dbReference type="PANTHER" id="PTHR35370">
    <property type="entry name" value="CYTOPLASMIC PROTEIN-RELATED-RELATED"/>
    <property type="match status" value="1"/>
</dbReference>
<evidence type="ECO:0000313" key="1">
    <source>
        <dbReference type="EMBL" id="NDY94030.1"/>
    </source>
</evidence>
<dbReference type="Pfam" id="PF05947">
    <property type="entry name" value="T6SS_TssF"/>
    <property type="match status" value="1"/>
</dbReference>
<organism evidence="1 2">
    <name type="scientific">Ideonella livida</name>
    <dbReference type="NCBI Taxonomy" id="2707176"/>
    <lineage>
        <taxon>Bacteria</taxon>
        <taxon>Pseudomonadati</taxon>
        <taxon>Pseudomonadota</taxon>
        <taxon>Betaproteobacteria</taxon>
        <taxon>Burkholderiales</taxon>
        <taxon>Sphaerotilaceae</taxon>
        <taxon>Ideonella</taxon>
    </lineage>
</organism>
<reference evidence="1 2" key="1">
    <citation type="submission" date="2020-02" db="EMBL/GenBank/DDBJ databases">
        <title>Ideonella bacterium strain TBM-1.</title>
        <authorList>
            <person name="Chen W.-M."/>
        </authorList>
    </citation>
    <scope>NUCLEOTIDE SEQUENCE [LARGE SCALE GENOMIC DNA]</scope>
    <source>
        <strain evidence="1 2">TBM-1</strain>
    </source>
</reference>
<accession>A0A7C9PKZ3</accession>
<name>A0A7C9PKZ3_9BURK</name>
<dbReference type="InterPro" id="IPR010272">
    <property type="entry name" value="T6SS_TssF"/>
</dbReference>
<sequence>MRADDELLAAYQDELAHLRLQGEQFARRHPQVAAQLGLGAGPAADPHIERLIEANAFLAARVQRDLRRLQPVLAASLLEQLAPSLAQPLPALTVARLQPDPAQGKVTAGLSVPAHTLLLARPPAPASAEEADALDGGEPPLRWRTAWDLTLWPLHLDAVQWVDGHELRLRLRAEPGTELRELALQQLSLHLSAGDAASPVLYEALACGLRHLALIGADGRRLPLAPHQLVPDGLAPEQALLPRAPQTPPGLGLLQEQLAFAARGLFFRLEGLAAVVPRLGPGEHAWLCLGLDRRHASHPALARVGPEAVRLNCVPVVNLFAQAGEPLRLDGRQHEWRLVGSHRHEAAVEVHSVLAVALDRLDGQPPQPLPPLGAHPGPTGLPCWSLRRDRAARAELPGSDVWLALTEDQVPETARLLHTRLLCTNRHRAQQLPAGARLVAEGVSSALHIRTLYAPSPAQDAPVAGEQLWRLVGLLRLQHASLVPGTVPATADGAASTDQEASVAPLRSLLQLLAGGQARALAPLQGLRALRARPGVARLPGPAWRGLVRGTELELEVDRNAFTGSSPLLLGAALARFLALTTTTNTFVRLSLRQGDEIWTPWPPMSGQQPLL</sequence>
<dbReference type="AlphaFoldDB" id="A0A7C9PKZ3"/>
<dbReference type="NCBIfam" id="TIGR03359">
    <property type="entry name" value="VI_chp_6"/>
    <property type="match status" value="1"/>
</dbReference>
<evidence type="ECO:0000313" key="2">
    <source>
        <dbReference type="Proteomes" id="UP000484255"/>
    </source>
</evidence>